<sequence>MLGPKANSSNIYRPSEDTNQFSDLGEGFSPPNEDVSNVSGSRAVRGRWLCLCTCPVQPRPQLTNKDKLRLSPILPLSFSQPCMPSKTTTIHPGYVPSTPSPAPPRRRPYTPIPARDMAITSLREPTSRPHHPRRAIPSYTISSPPWIRTDPGLSLLQNCSRPSSMETGPVRSASEIQLVSNFTSLSIIGFDLDTVKMLMGIFVCT</sequence>
<evidence type="ECO:0000256" key="1">
    <source>
        <dbReference type="SAM" id="MobiDB-lite"/>
    </source>
</evidence>
<comment type="caution">
    <text evidence="2">The sequence shown here is derived from an EMBL/GenBank/DDBJ whole genome shotgun (WGS) entry which is preliminary data.</text>
</comment>
<dbReference type="Proteomes" id="UP001221757">
    <property type="component" value="Unassembled WGS sequence"/>
</dbReference>
<protein>
    <submittedName>
        <fullName evidence="2">Uncharacterized protein</fullName>
    </submittedName>
</protein>
<feature type="compositionally biased region" description="Polar residues" evidence="1">
    <location>
        <begin position="1"/>
        <end position="22"/>
    </location>
</feature>
<dbReference type="AlphaFoldDB" id="A0AAD7GR93"/>
<accession>A0AAD7GR93</accession>
<organism evidence="2 3">
    <name type="scientific">Mycena rosella</name>
    <name type="common">Pink bonnet</name>
    <name type="synonym">Agaricus rosellus</name>
    <dbReference type="NCBI Taxonomy" id="1033263"/>
    <lineage>
        <taxon>Eukaryota</taxon>
        <taxon>Fungi</taxon>
        <taxon>Dikarya</taxon>
        <taxon>Basidiomycota</taxon>
        <taxon>Agaricomycotina</taxon>
        <taxon>Agaricomycetes</taxon>
        <taxon>Agaricomycetidae</taxon>
        <taxon>Agaricales</taxon>
        <taxon>Marasmiineae</taxon>
        <taxon>Mycenaceae</taxon>
        <taxon>Mycena</taxon>
    </lineage>
</organism>
<evidence type="ECO:0000313" key="2">
    <source>
        <dbReference type="EMBL" id="KAJ7702321.1"/>
    </source>
</evidence>
<feature type="region of interest" description="Disordered" evidence="1">
    <location>
        <begin position="1"/>
        <end position="39"/>
    </location>
</feature>
<evidence type="ECO:0000313" key="3">
    <source>
        <dbReference type="Proteomes" id="UP001221757"/>
    </source>
</evidence>
<feature type="region of interest" description="Disordered" evidence="1">
    <location>
        <begin position="85"/>
        <end position="106"/>
    </location>
</feature>
<gene>
    <name evidence="2" type="ORF">B0H17DRAFT_140563</name>
</gene>
<dbReference type="EMBL" id="JARKIE010000015">
    <property type="protein sequence ID" value="KAJ7702321.1"/>
    <property type="molecule type" value="Genomic_DNA"/>
</dbReference>
<name>A0AAD7GR93_MYCRO</name>
<proteinExistence type="predicted"/>
<reference evidence="2" key="1">
    <citation type="submission" date="2023-03" db="EMBL/GenBank/DDBJ databases">
        <title>Massive genome expansion in bonnet fungi (Mycena s.s.) driven by repeated elements and novel gene families across ecological guilds.</title>
        <authorList>
            <consortium name="Lawrence Berkeley National Laboratory"/>
            <person name="Harder C.B."/>
            <person name="Miyauchi S."/>
            <person name="Viragh M."/>
            <person name="Kuo A."/>
            <person name="Thoen E."/>
            <person name="Andreopoulos B."/>
            <person name="Lu D."/>
            <person name="Skrede I."/>
            <person name="Drula E."/>
            <person name="Henrissat B."/>
            <person name="Morin E."/>
            <person name="Kohler A."/>
            <person name="Barry K."/>
            <person name="LaButti K."/>
            <person name="Morin E."/>
            <person name="Salamov A."/>
            <person name="Lipzen A."/>
            <person name="Mereny Z."/>
            <person name="Hegedus B."/>
            <person name="Baldrian P."/>
            <person name="Stursova M."/>
            <person name="Weitz H."/>
            <person name="Taylor A."/>
            <person name="Grigoriev I.V."/>
            <person name="Nagy L.G."/>
            <person name="Martin F."/>
            <person name="Kauserud H."/>
        </authorList>
    </citation>
    <scope>NUCLEOTIDE SEQUENCE</scope>
    <source>
        <strain evidence="2">CBHHK067</strain>
    </source>
</reference>
<keyword evidence="3" id="KW-1185">Reference proteome</keyword>